<organism evidence="3 4">
    <name type="scientific">Tribonema minus</name>
    <dbReference type="NCBI Taxonomy" id="303371"/>
    <lineage>
        <taxon>Eukaryota</taxon>
        <taxon>Sar</taxon>
        <taxon>Stramenopiles</taxon>
        <taxon>Ochrophyta</taxon>
        <taxon>PX clade</taxon>
        <taxon>Xanthophyceae</taxon>
        <taxon>Tribonematales</taxon>
        <taxon>Tribonemataceae</taxon>
        <taxon>Tribonema</taxon>
    </lineage>
</organism>
<dbReference type="AlphaFoldDB" id="A0A835Z0C1"/>
<comment type="caution">
    <text evidence="3">The sequence shown here is derived from an EMBL/GenBank/DDBJ whole genome shotgun (WGS) entry which is preliminary data.</text>
</comment>
<dbReference type="EMBL" id="JAFCMP010000179">
    <property type="protein sequence ID" value="KAG5184078.1"/>
    <property type="molecule type" value="Genomic_DNA"/>
</dbReference>
<dbReference type="Pfam" id="PF19150">
    <property type="entry name" value="DUF5832"/>
    <property type="match status" value="1"/>
</dbReference>
<keyword evidence="4" id="KW-1185">Reference proteome</keyword>
<evidence type="ECO:0000313" key="4">
    <source>
        <dbReference type="Proteomes" id="UP000664859"/>
    </source>
</evidence>
<proteinExistence type="predicted"/>
<evidence type="ECO:0000313" key="3">
    <source>
        <dbReference type="EMBL" id="KAG5184078.1"/>
    </source>
</evidence>
<protein>
    <submittedName>
        <fullName evidence="3">Uncharacterized protein</fullName>
    </submittedName>
</protein>
<gene>
    <name evidence="3" type="ORF">JKP88DRAFT_163584</name>
</gene>
<reference evidence="3" key="1">
    <citation type="submission" date="2021-02" db="EMBL/GenBank/DDBJ databases">
        <title>First Annotated Genome of the Yellow-green Alga Tribonema minus.</title>
        <authorList>
            <person name="Mahan K.M."/>
        </authorList>
    </citation>
    <scope>NUCLEOTIDE SEQUENCE</scope>
    <source>
        <strain evidence="3">UTEX B ZZ1240</strain>
    </source>
</reference>
<dbReference type="InterPro" id="IPR043872">
    <property type="entry name" value="DUF5832"/>
</dbReference>
<keyword evidence="1" id="KW-0175">Coiled coil</keyword>
<feature type="region of interest" description="Disordered" evidence="2">
    <location>
        <begin position="148"/>
        <end position="191"/>
    </location>
</feature>
<evidence type="ECO:0000256" key="1">
    <source>
        <dbReference type="SAM" id="Coils"/>
    </source>
</evidence>
<accession>A0A835Z0C1</accession>
<evidence type="ECO:0000256" key="2">
    <source>
        <dbReference type="SAM" id="MobiDB-lite"/>
    </source>
</evidence>
<feature type="compositionally biased region" description="Basic and acidic residues" evidence="2">
    <location>
        <begin position="152"/>
        <end position="165"/>
    </location>
</feature>
<dbReference type="Proteomes" id="UP000664859">
    <property type="component" value="Unassembled WGS sequence"/>
</dbReference>
<feature type="compositionally biased region" description="Acidic residues" evidence="2">
    <location>
        <begin position="169"/>
        <end position="185"/>
    </location>
</feature>
<name>A0A835Z0C1_9STRA</name>
<feature type="coiled-coil region" evidence="1">
    <location>
        <begin position="98"/>
        <end position="132"/>
    </location>
</feature>
<sequence>MPVADRLRDADQKYAVVSIVAPEGTAQKSKDMMIRIYGCRPTIQQANEYARKLRDSNNFFDVYTIETHEWAPLPPHIDSIEDVQCTDERVQSIRDSYIEHLKGQKAELIERLENQEREIAIKEGQRRALKKERKKYYDKKGRPLVSMSQIPEDVRLPRDRAKKPAEVVTNDEAEDIFSSDDEGESAQESKA</sequence>